<dbReference type="PROSITE" id="PS00236">
    <property type="entry name" value="NEUROTR_ION_CHANNEL"/>
    <property type="match status" value="1"/>
</dbReference>
<organism evidence="8 9">
    <name type="scientific">Batillaria attramentaria</name>
    <dbReference type="NCBI Taxonomy" id="370345"/>
    <lineage>
        <taxon>Eukaryota</taxon>
        <taxon>Metazoa</taxon>
        <taxon>Spiralia</taxon>
        <taxon>Lophotrochozoa</taxon>
        <taxon>Mollusca</taxon>
        <taxon>Gastropoda</taxon>
        <taxon>Caenogastropoda</taxon>
        <taxon>Sorbeoconcha</taxon>
        <taxon>Cerithioidea</taxon>
        <taxon>Batillariidae</taxon>
        <taxon>Batillaria</taxon>
    </lineage>
</organism>
<dbReference type="InterPro" id="IPR036719">
    <property type="entry name" value="Neuro-gated_channel_TM_sf"/>
</dbReference>
<feature type="transmembrane region" description="Helical" evidence="5">
    <location>
        <begin position="264"/>
        <end position="282"/>
    </location>
</feature>
<keyword evidence="5" id="KW-0813">Transport</keyword>
<keyword evidence="9" id="KW-1185">Reference proteome</keyword>
<keyword evidence="5" id="KW-0407">Ion channel</keyword>
<dbReference type="Pfam" id="PF02931">
    <property type="entry name" value="Neur_chan_LBD"/>
    <property type="match status" value="1"/>
</dbReference>
<dbReference type="CDD" id="cd19051">
    <property type="entry name" value="LGIC_TM_cation"/>
    <property type="match status" value="1"/>
</dbReference>
<dbReference type="FunFam" id="2.70.170.10:FF:000028">
    <property type="entry name" value="AcetylCholine Receptor"/>
    <property type="match status" value="1"/>
</dbReference>
<evidence type="ECO:0000259" key="6">
    <source>
        <dbReference type="Pfam" id="PF02931"/>
    </source>
</evidence>
<keyword evidence="5" id="KW-0406">Ion transport</keyword>
<evidence type="ECO:0000256" key="2">
    <source>
        <dbReference type="ARBA" id="ARBA00022692"/>
    </source>
</evidence>
<evidence type="ECO:0000313" key="8">
    <source>
        <dbReference type="EMBL" id="KAK7494915.1"/>
    </source>
</evidence>
<evidence type="ECO:0000256" key="5">
    <source>
        <dbReference type="RuleBase" id="RU000687"/>
    </source>
</evidence>
<evidence type="ECO:0000259" key="7">
    <source>
        <dbReference type="Pfam" id="PF02932"/>
    </source>
</evidence>
<keyword evidence="4 5" id="KW-0472">Membrane</keyword>
<dbReference type="Proteomes" id="UP001519460">
    <property type="component" value="Unassembled WGS sequence"/>
</dbReference>
<dbReference type="Gene3D" id="2.70.170.10">
    <property type="entry name" value="Neurotransmitter-gated ion-channel ligand-binding domain"/>
    <property type="match status" value="1"/>
</dbReference>
<keyword evidence="2 5" id="KW-0812">Transmembrane</keyword>
<dbReference type="Gene3D" id="1.20.58.390">
    <property type="entry name" value="Neurotransmitter-gated ion-channel transmembrane domain"/>
    <property type="match status" value="1"/>
</dbReference>
<comment type="subcellular location">
    <subcellularLocation>
        <location evidence="1">Membrane</location>
        <topology evidence="1">Multi-pass membrane protein</topology>
    </subcellularLocation>
</comment>
<dbReference type="SUPFAM" id="SSF63712">
    <property type="entry name" value="Nicotinic receptor ligand binding domain-like"/>
    <property type="match status" value="1"/>
</dbReference>
<feature type="domain" description="Neurotransmitter-gated ion-channel ligand-binding" evidence="6">
    <location>
        <begin position="35"/>
        <end position="232"/>
    </location>
</feature>
<reference evidence="8 9" key="1">
    <citation type="journal article" date="2023" name="Sci. Data">
        <title>Genome assembly of the Korean intertidal mud-creeper Batillaria attramentaria.</title>
        <authorList>
            <person name="Patra A.K."/>
            <person name="Ho P.T."/>
            <person name="Jun S."/>
            <person name="Lee S.J."/>
            <person name="Kim Y."/>
            <person name="Won Y.J."/>
        </authorList>
    </citation>
    <scope>NUCLEOTIDE SEQUENCE [LARGE SCALE GENOMIC DNA]</scope>
    <source>
        <strain evidence="8">Wonlab-2016</strain>
    </source>
</reference>
<dbReference type="GO" id="GO:0034220">
    <property type="term" value="P:monoatomic ion transmembrane transport"/>
    <property type="evidence" value="ECO:0007669"/>
    <property type="project" value="UniProtKB-KW"/>
</dbReference>
<dbReference type="InterPro" id="IPR038050">
    <property type="entry name" value="Neuro_actylchol_rec"/>
</dbReference>
<dbReference type="InterPro" id="IPR006029">
    <property type="entry name" value="Neurotrans-gated_channel_TM"/>
</dbReference>
<evidence type="ECO:0000256" key="1">
    <source>
        <dbReference type="ARBA" id="ARBA00004141"/>
    </source>
</evidence>
<feature type="transmembrane region" description="Helical" evidence="5">
    <location>
        <begin position="400"/>
        <end position="420"/>
    </location>
</feature>
<keyword evidence="3 5" id="KW-1133">Transmembrane helix</keyword>
<dbReference type="PANTHER" id="PTHR18945">
    <property type="entry name" value="NEUROTRANSMITTER GATED ION CHANNEL"/>
    <property type="match status" value="1"/>
</dbReference>
<keyword evidence="5" id="KW-0732">Signal</keyword>
<feature type="signal peptide" evidence="5">
    <location>
        <begin position="1"/>
        <end position="19"/>
    </location>
</feature>
<dbReference type="InterPro" id="IPR006202">
    <property type="entry name" value="Neur_chan_lig-bd"/>
</dbReference>
<comment type="caution">
    <text evidence="8">The sequence shown here is derived from an EMBL/GenBank/DDBJ whole genome shotgun (WGS) entry which is preliminary data.</text>
</comment>
<dbReference type="PRINTS" id="PR00252">
    <property type="entry name" value="NRIONCHANNEL"/>
</dbReference>
<protein>
    <submittedName>
        <fullName evidence="8">Uncharacterized protein</fullName>
    </submittedName>
</protein>
<dbReference type="GO" id="GO:0016020">
    <property type="term" value="C:membrane"/>
    <property type="evidence" value="ECO:0007669"/>
    <property type="project" value="UniProtKB-SubCell"/>
</dbReference>
<comment type="similarity">
    <text evidence="5">Belongs to the ligand-gated ion channel (TC 1.A.9) family.</text>
</comment>
<name>A0ABD0L6G5_9CAEN</name>
<dbReference type="Pfam" id="PF02932">
    <property type="entry name" value="Neur_chan_memb"/>
    <property type="match status" value="1"/>
</dbReference>
<proteinExistence type="inferred from homology"/>
<feature type="transmembrane region" description="Helical" evidence="5">
    <location>
        <begin position="234"/>
        <end position="257"/>
    </location>
</feature>
<feature type="transmembrane region" description="Helical" evidence="5">
    <location>
        <begin position="294"/>
        <end position="317"/>
    </location>
</feature>
<dbReference type="SUPFAM" id="SSF90112">
    <property type="entry name" value="Neurotransmitter-gated ion-channel transmembrane pore"/>
    <property type="match status" value="1"/>
</dbReference>
<dbReference type="AlphaFoldDB" id="A0ABD0L6G5"/>
<feature type="domain" description="Neurotransmitter-gated ion-channel transmembrane" evidence="7">
    <location>
        <begin position="240"/>
        <end position="349"/>
    </location>
</feature>
<dbReference type="InterPro" id="IPR006201">
    <property type="entry name" value="Neur_channel"/>
</dbReference>
<evidence type="ECO:0000256" key="3">
    <source>
        <dbReference type="ARBA" id="ARBA00022989"/>
    </source>
</evidence>
<dbReference type="InterPro" id="IPR018000">
    <property type="entry name" value="Neurotransmitter_ion_chnl_CS"/>
</dbReference>
<gene>
    <name evidence="8" type="ORF">BaRGS_00013794</name>
</gene>
<sequence length="428" mass="49101">MEAVLRIIVVLVTLRFSSCQSGEDISKIHDDVITLNPMVRPVANYHDQIVVRVAFHLMSINNFDTVQQKFTTNGWMEVEWLNHYSTWDPAQYGGAYLISPKPDSVWRPKLTVINSLKELKPIGQEYVYTLLSFDGRSYWYPAERFETSCSVDVTYFPFDTQRCKWQIFVWGEGGAVNQTDLDPMRPYVDLDFYVTNGEWELMSSRVWKTLMGTPDGSLYPHIHYEVTIRRRPSLLALTVLLPVVVLAGINVFVFTIPSESGERLSYAITALLSFGVFMSFILESMPSSTETLSIVAVNMSCLLVLSAVYVLCCILSLRLFHRDDHKHPVPKSLQTVIVWLEVLVCLDPPSRNKVHVIQVDNAKEDKSKGIKLVTRKWRHDAYTDPAEMTWRRVSRTLDKLFFRFFAFLILASNIAVWITMGVDYAQNA</sequence>
<feature type="chain" id="PRO_5044531139" evidence="5">
    <location>
        <begin position="20"/>
        <end position="428"/>
    </location>
</feature>
<accession>A0ABD0L6G5</accession>
<dbReference type="InterPro" id="IPR036734">
    <property type="entry name" value="Neur_chan_lig-bd_sf"/>
</dbReference>
<dbReference type="EMBL" id="JACVVK020000079">
    <property type="protein sequence ID" value="KAK7494915.1"/>
    <property type="molecule type" value="Genomic_DNA"/>
</dbReference>
<evidence type="ECO:0000313" key="9">
    <source>
        <dbReference type="Proteomes" id="UP001519460"/>
    </source>
</evidence>
<dbReference type="CDD" id="cd18989">
    <property type="entry name" value="LGIC_ECD_cation"/>
    <property type="match status" value="1"/>
</dbReference>
<evidence type="ECO:0000256" key="4">
    <source>
        <dbReference type="ARBA" id="ARBA00023136"/>
    </source>
</evidence>